<dbReference type="Proteomes" id="UP000015524">
    <property type="component" value="Unassembled WGS sequence"/>
</dbReference>
<keyword evidence="3" id="KW-1185">Reference proteome</keyword>
<dbReference type="AlphaFoldDB" id="T0I613"/>
<proteinExistence type="predicted"/>
<evidence type="ECO:0000313" key="2">
    <source>
        <dbReference type="EMBL" id="EQB05084.1"/>
    </source>
</evidence>
<name>T0I613_9SPHN</name>
<feature type="region of interest" description="Disordered" evidence="1">
    <location>
        <begin position="1"/>
        <end position="51"/>
    </location>
</feature>
<accession>T0I613</accession>
<sequence length="122" mass="13304">MRTRDEPNGASRCAPLSHEKQKRPASKQRQGPLRQGCEASPVTPRRGLGTRGQAIASVLFDGFRGALTADATREEPLFEREAGTTLYPMPFRTAAAIRRFGTIWGPYVAQASGITQNRAFAS</sequence>
<protein>
    <submittedName>
        <fullName evidence="2">Uncharacterized protein</fullName>
    </submittedName>
</protein>
<dbReference type="EMBL" id="ATIB01000027">
    <property type="protein sequence ID" value="EQB05084.1"/>
    <property type="molecule type" value="Genomic_DNA"/>
</dbReference>
<gene>
    <name evidence="2" type="ORF">L485_02920</name>
</gene>
<comment type="caution">
    <text evidence="2">The sequence shown here is derived from an EMBL/GenBank/DDBJ whole genome shotgun (WGS) entry which is preliminary data.</text>
</comment>
<evidence type="ECO:0000256" key="1">
    <source>
        <dbReference type="SAM" id="MobiDB-lite"/>
    </source>
</evidence>
<organism evidence="2 3">
    <name type="scientific">Sphingobium baderi LL03</name>
    <dbReference type="NCBI Taxonomy" id="1114964"/>
    <lineage>
        <taxon>Bacteria</taxon>
        <taxon>Pseudomonadati</taxon>
        <taxon>Pseudomonadota</taxon>
        <taxon>Alphaproteobacteria</taxon>
        <taxon>Sphingomonadales</taxon>
        <taxon>Sphingomonadaceae</taxon>
        <taxon>Sphingobium</taxon>
    </lineage>
</organism>
<reference evidence="2 3" key="1">
    <citation type="journal article" date="2013" name="Genome Announc.">
        <title>Draft Genome Sequence of a Hexachlorocyclohexane-Degrading Bacterium, Sphingobium baderi Strain LL03T.</title>
        <authorList>
            <person name="Kaur J."/>
            <person name="Verma H."/>
            <person name="Tripathi C."/>
            <person name="Khurana J.P."/>
            <person name="Lal R."/>
        </authorList>
    </citation>
    <scope>NUCLEOTIDE SEQUENCE [LARGE SCALE GENOMIC DNA]</scope>
    <source>
        <strain evidence="2 3">LL03</strain>
    </source>
</reference>
<evidence type="ECO:0000313" key="3">
    <source>
        <dbReference type="Proteomes" id="UP000015524"/>
    </source>
</evidence>